<dbReference type="Proteomes" id="UP000499080">
    <property type="component" value="Unassembled WGS sequence"/>
</dbReference>
<name>A0A4Y2R767_ARAVE</name>
<reference evidence="3 4" key="1">
    <citation type="journal article" date="2019" name="Sci. Rep.">
        <title>Orb-weaving spider Araneus ventricosus genome elucidates the spidroin gene catalogue.</title>
        <authorList>
            <person name="Kono N."/>
            <person name="Nakamura H."/>
            <person name="Ohtoshi R."/>
            <person name="Moran D.A.P."/>
            <person name="Shinohara A."/>
            <person name="Yoshida Y."/>
            <person name="Fujiwara M."/>
            <person name="Mori M."/>
            <person name="Tomita M."/>
            <person name="Arakawa K."/>
        </authorList>
    </citation>
    <scope>NUCLEOTIDE SEQUENCE [LARGE SCALE GENOMIC DNA]</scope>
</reference>
<dbReference type="EMBL" id="BGPR01016016">
    <property type="protein sequence ID" value="GBN71501.1"/>
    <property type="molecule type" value="Genomic_DNA"/>
</dbReference>
<dbReference type="SUPFAM" id="SSF52540">
    <property type="entry name" value="P-loop containing nucleoside triphosphate hydrolases"/>
    <property type="match status" value="1"/>
</dbReference>
<dbReference type="PANTHER" id="PTHR11550">
    <property type="entry name" value="CTP SYNTHASE"/>
    <property type="match status" value="1"/>
</dbReference>
<comment type="caution">
    <text evidence="3">The sequence shown here is derived from an EMBL/GenBank/DDBJ whole genome shotgun (WGS) entry which is preliminary data.</text>
</comment>
<dbReference type="Gene3D" id="3.40.50.300">
    <property type="entry name" value="P-loop containing nucleotide triphosphate hydrolases"/>
    <property type="match status" value="1"/>
</dbReference>
<evidence type="ECO:0000313" key="3">
    <source>
        <dbReference type="EMBL" id="GBN71501.1"/>
    </source>
</evidence>
<dbReference type="PANTHER" id="PTHR11550:SF0">
    <property type="entry name" value="CTP SYNTHASE-RELATED"/>
    <property type="match status" value="1"/>
</dbReference>
<dbReference type="InterPro" id="IPR017456">
    <property type="entry name" value="CTP_synthase_N"/>
</dbReference>
<dbReference type="Pfam" id="PF06418">
    <property type="entry name" value="CTP_synth_N"/>
    <property type="match status" value="1"/>
</dbReference>
<evidence type="ECO:0000313" key="4">
    <source>
        <dbReference type="Proteomes" id="UP000499080"/>
    </source>
</evidence>
<gene>
    <name evidence="3" type="ORF">AVEN_152571_1</name>
</gene>
<keyword evidence="1" id="KW-0472">Membrane</keyword>
<dbReference type="GO" id="GO:0005737">
    <property type="term" value="C:cytoplasm"/>
    <property type="evidence" value="ECO:0007669"/>
    <property type="project" value="TreeGrafter"/>
</dbReference>
<dbReference type="GO" id="GO:0019856">
    <property type="term" value="P:pyrimidine nucleobase biosynthetic process"/>
    <property type="evidence" value="ECO:0007669"/>
    <property type="project" value="TreeGrafter"/>
</dbReference>
<dbReference type="GO" id="GO:0097268">
    <property type="term" value="C:cytoophidium"/>
    <property type="evidence" value="ECO:0007669"/>
    <property type="project" value="TreeGrafter"/>
</dbReference>
<dbReference type="GO" id="GO:0042802">
    <property type="term" value="F:identical protein binding"/>
    <property type="evidence" value="ECO:0007669"/>
    <property type="project" value="TreeGrafter"/>
</dbReference>
<keyword evidence="1" id="KW-0812">Transmembrane</keyword>
<dbReference type="InterPro" id="IPR027417">
    <property type="entry name" value="P-loop_NTPase"/>
</dbReference>
<dbReference type="GO" id="GO:0003883">
    <property type="term" value="F:CTP synthase activity"/>
    <property type="evidence" value="ECO:0007669"/>
    <property type="project" value="InterPro"/>
</dbReference>
<accession>A0A4Y2R767</accession>
<feature type="transmembrane region" description="Helical" evidence="1">
    <location>
        <begin position="74"/>
        <end position="97"/>
    </location>
</feature>
<dbReference type="GO" id="GO:0006241">
    <property type="term" value="P:CTP biosynthetic process"/>
    <property type="evidence" value="ECO:0007669"/>
    <property type="project" value="TreeGrafter"/>
</dbReference>
<keyword evidence="1" id="KW-1133">Transmembrane helix</keyword>
<dbReference type="AlphaFoldDB" id="A0A4Y2R767"/>
<dbReference type="InterPro" id="IPR004468">
    <property type="entry name" value="CTP_synthase"/>
</dbReference>
<keyword evidence="4" id="KW-1185">Reference proteome</keyword>
<protein>
    <recommendedName>
        <fullName evidence="2">CTP synthase N-terminal domain-containing protein</fullName>
    </recommendedName>
</protein>
<feature type="domain" description="CTP synthase N-terminal" evidence="2">
    <location>
        <begin position="10"/>
        <end position="61"/>
    </location>
</feature>
<proteinExistence type="predicted"/>
<dbReference type="OrthoDB" id="1739076at2759"/>
<evidence type="ECO:0000256" key="1">
    <source>
        <dbReference type="SAM" id="Phobius"/>
    </source>
</evidence>
<evidence type="ECO:0000259" key="2">
    <source>
        <dbReference type="Pfam" id="PF06418"/>
    </source>
</evidence>
<sequence length="156" mass="16723">MDLFAGKNSVLVTGGGIRSIGKGVIASSIGKILKSNVYEVTAIKIDPYVNIDAGTFSPYEQDVQVGIVKQLDAFFANIIFLSWFLMACAKAAMVWLVRSRLKGRRVPGSKPGSSEDPSCIGPFARKITLGAKRHPVGMVRKSEEGMPDQVSSSSSD</sequence>
<organism evidence="3 4">
    <name type="scientific">Araneus ventricosus</name>
    <name type="common">Orbweaver spider</name>
    <name type="synonym">Epeira ventricosa</name>
    <dbReference type="NCBI Taxonomy" id="182803"/>
    <lineage>
        <taxon>Eukaryota</taxon>
        <taxon>Metazoa</taxon>
        <taxon>Ecdysozoa</taxon>
        <taxon>Arthropoda</taxon>
        <taxon>Chelicerata</taxon>
        <taxon>Arachnida</taxon>
        <taxon>Araneae</taxon>
        <taxon>Araneomorphae</taxon>
        <taxon>Entelegynae</taxon>
        <taxon>Araneoidea</taxon>
        <taxon>Araneidae</taxon>
        <taxon>Araneus</taxon>
    </lineage>
</organism>